<dbReference type="InterPro" id="IPR004143">
    <property type="entry name" value="BPL_LPL_catalytic"/>
</dbReference>
<comment type="catalytic activity">
    <reaction evidence="3">
        <text>N(6)-[(R)-lipoyl]-L-lysyl-[glycine-cleavage complex H protein] + L-lysyl-[lipoyl-carrier protein] = L-lysyl-[glycine-cleavage complex H protein] + N(6)-[(R)-lipoyl]-L-lysyl-[lipoyl-carrier protein]</text>
        <dbReference type="Rhea" id="RHEA:16413"/>
        <dbReference type="Rhea" id="RHEA-COMP:10494"/>
        <dbReference type="Rhea" id="RHEA-COMP:10500"/>
        <dbReference type="Rhea" id="RHEA-COMP:10501"/>
        <dbReference type="Rhea" id="RHEA-COMP:10502"/>
        <dbReference type="ChEBI" id="CHEBI:29969"/>
        <dbReference type="ChEBI" id="CHEBI:83099"/>
        <dbReference type="EC" id="2.3.1.200"/>
    </reaction>
</comment>
<keyword evidence="1 3" id="KW-0808">Transferase</keyword>
<dbReference type="RefSeq" id="WP_012580728.1">
    <property type="nucleotide sequence ID" value="NC_017537.1"/>
</dbReference>
<dbReference type="PANTHER" id="PTHR43679:SF2">
    <property type="entry name" value="OCTANOYL-[GCVH]:PROTEIN N-OCTANOYLTRANSFERASE"/>
    <property type="match status" value="1"/>
</dbReference>
<dbReference type="NCBIfam" id="NF047857">
    <property type="entry name" value="LipGcvHLiptaseLipL"/>
    <property type="match status" value="1"/>
</dbReference>
<dbReference type="PANTHER" id="PTHR43679">
    <property type="entry name" value="OCTANOYLTRANSFERASE LIPM-RELATED"/>
    <property type="match status" value="1"/>
</dbReference>
<evidence type="ECO:0000313" key="5">
    <source>
        <dbReference type="EMBL" id="AEH93614.1"/>
    </source>
</evidence>
<dbReference type="UniPathway" id="UPA00537"/>
<dbReference type="Proteomes" id="UP000000486">
    <property type="component" value="Chromosome"/>
</dbReference>
<gene>
    <name evidence="3" type="primary">lipL</name>
    <name evidence="5" type="ordered locus">LMM7_2609</name>
</gene>
<dbReference type="Pfam" id="PF21948">
    <property type="entry name" value="LplA-B_cat"/>
    <property type="match status" value="1"/>
</dbReference>
<proteinExistence type="inferred from homology"/>
<comment type="miscellaneous">
    <text evidence="3">The reaction proceeds via a thioester-linked acyl-enzyme intermediate.</text>
</comment>
<keyword evidence="5" id="KW-0436">Ligase</keyword>
<keyword evidence="2 3" id="KW-0012">Acyltransferase</keyword>
<comment type="pathway">
    <text evidence="3">Protein modification; protein lipoylation via exogenous pathway.</text>
</comment>
<comment type="function">
    <text evidence="3">Catalyzes the amidotransfer (transamidation) of the lipoyl moiety from lipoyl-GcvH to the lipoyl domain of the E2 subunit of lipoate-dependent enzymes. Takes part in a pathway for scavenging of lipoic acid.</text>
</comment>
<evidence type="ECO:0000313" key="6">
    <source>
        <dbReference type="Proteomes" id="UP000000486"/>
    </source>
</evidence>
<dbReference type="InterPro" id="IPR024897">
    <property type="entry name" value="LipL"/>
</dbReference>
<dbReference type="KEGG" id="lmq:LMM7_2609"/>
<dbReference type="GO" id="GO:0033819">
    <property type="term" value="F:lipoyl(octanoyl) transferase activity"/>
    <property type="evidence" value="ECO:0007669"/>
    <property type="project" value="InterPro"/>
</dbReference>
<dbReference type="GO" id="GO:0016874">
    <property type="term" value="F:ligase activity"/>
    <property type="evidence" value="ECO:0007669"/>
    <property type="project" value="UniProtKB-KW"/>
</dbReference>
<accession>A0A0E0UZ45</accession>
<dbReference type="AlphaFoldDB" id="A0A0E0UZ45"/>
<dbReference type="PATRIC" id="fig|1030009.3.peg.2599"/>
<dbReference type="HAMAP" id="MF_02119">
    <property type="entry name" value="LipL"/>
    <property type="match status" value="1"/>
</dbReference>
<feature type="active site" description="Acyl-thioester intermediate" evidence="3">
    <location>
        <position position="149"/>
    </location>
</feature>
<organism evidence="5 6">
    <name type="scientific">Listeria monocytogenes serotype 4a (strain M7)</name>
    <dbReference type="NCBI Taxonomy" id="1030009"/>
    <lineage>
        <taxon>Bacteria</taxon>
        <taxon>Bacillati</taxon>
        <taxon>Bacillota</taxon>
        <taxon>Bacilli</taxon>
        <taxon>Bacillales</taxon>
        <taxon>Listeriaceae</taxon>
        <taxon>Listeria</taxon>
    </lineage>
</organism>
<dbReference type="InterPro" id="IPR045864">
    <property type="entry name" value="aa-tRNA-synth_II/BPL/LPL"/>
</dbReference>
<evidence type="ECO:0000259" key="4">
    <source>
        <dbReference type="PROSITE" id="PS51733"/>
    </source>
</evidence>
<name>A0A0E0UZ45_LISMM</name>
<dbReference type="GO" id="GO:0009107">
    <property type="term" value="P:lipoate biosynthetic process"/>
    <property type="evidence" value="ECO:0007669"/>
    <property type="project" value="InterPro"/>
</dbReference>
<dbReference type="PROSITE" id="PS51733">
    <property type="entry name" value="BPL_LPL_CATALYTIC"/>
    <property type="match status" value="1"/>
</dbReference>
<dbReference type="EMBL" id="CP002816">
    <property type="protein sequence ID" value="AEH93614.1"/>
    <property type="molecule type" value="Genomic_DNA"/>
</dbReference>
<dbReference type="CDD" id="cd16443">
    <property type="entry name" value="LplA"/>
    <property type="match status" value="1"/>
</dbReference>
<dbReference type="InterPro" id="IPR050664">
    <property type="entry name" value="Octanoyltrans_LipM/LipL"/>
</dbReference>
<comment type="similarity">
    <text evidence="3">Belongs to the octanoyltransferase LipL family.</text>
</comment>
<feature type="site" description="Lowers pKa of active site Cys" evidence="3">
    <location>
        <position position="161"/>
    </location>
</feature>
<evidence type="ECO:0000256" key="1">
    <source>
        <dbReference type="ARBA" id="ARBA00022679"/>
    </source>
</evidence>
<sequence length="278" mass="30953">MNIDNTLLKQDVWRFIDNTTINPAFDAIQSFATDDTLCRSVGARIAPSTVRGWVHEKTVSLGIQDSKLPDIDKGIAFLQEQGYRVVVRNSGGLAVVLDSGVLNLSMVLPDAERGIAIERGYETMFTLIKDMFVDCNEVIEAKEIEDSYCPGSYDLSIQGKKFAGISQRRMAKGVAVQIYLAIDGDQTARSELIRDFYTISGKAKQTKYTFPNVNPDVMGSLSDLMKTDISLNDTLVRLFNSLRHYAGELVSGTLTPEELDLFPAYYERLIARNDKVLT</sequence>
<dbReference type="SUPFAM" id="SSF55681">
    <property type="entry name" value="Class II aaRS and biotin synthetases"/>
    <property type="match status" value="1"/>
</dbReference>
<evidence type="ECO:0000256" key="3">
    <source>
        <dbReference type="HAMAP-Rule" id="MF_02119"/>
    </source>
</evidence>
<dbReference type="Gene3D" id="3.30.930.10">
    <property type="entry name" value="Bira Bifunctional Protein, Domain 2"/>
    <property type="match status" value="1"/>
</dbReference>
<reference evidence="5 6" key="1">
    <citation type="journal article" date="2011" name="J. Bacteriol.">
        <title>Genome sequence of the nonpathogenic Listeria monocytogenes serovar 4a strain M7.</title>
        <authorList>
            <person name="Chen J."/>
            <person name="Xia Y."/>
            <person name="Cheng C."/>
            <person name="Fang C."/>
            <person name="Shan Y."/>
            <person name="Jin G."/>
            <person name="Fang W."/>
        </authorList>
    </citation>
    <scope>NUCLEOTIDE SEQUENCE [LARGE SCALE GENOMIC DNA]</scope>
    <source>
        <strain evidence="5 6">M7</strain>
    </source>
</reference>
<protein>
    <recommendedName>
        <fullName evidence="3">Lipoyl-[GcvH]:protein N-lipoyltransferase</fullName>
        <ecNumber evidence="3">2.3.1.200</ecNumber>
    </recommendedName>
    <alternativeName>
        <fullName evidence="3">Lipoyl-[GcvH]:E2 amidotransferase</fullName>
    </alternativeName>
</protein>
<feature type="domain" description="BPL/LPL catalytic" evidence="4">
    <location>
        <begin position="44"/>
        <end position="229"/>
    </location>
</feature>
<dbReference type="HOGENOM" id="CLU_067270_0_0_9"/>
<dbReference type="EC" id="2.3.1.200" evidence="3"/>
<dbReference type="GO" id="GO:0017118">
    <property type="term" value="F:lipoyltransferase activity"/>
    <property type="evidence" value="ECO:0007669"/>
    <property type="project" value="UniProtKB-UniRule"/>
</dbReference>
<evidence type="ECO:0000256" key="2">
    <source>
        <dbReference type="ARBA" id="ARBA00023315"/>
    </source>
</evidence>
<dbReference type="GO" id="GO:0009249">
    <property type="term" value="P:protein lipoylation"/>
    <property type="evidence" value="ECO:0007669"/>
    <property type="project" value="UniProtKB-UniRule"/>
</dbReference>